<feature type="compositionally biased region" description="Basic and acidic residues" evidence="1">
    <location>
        <begin position="32"/>
        <end position="51"/>
    </location>
</feature>
<feature type="compositionally biased region" description="Low complexity" evidence="1">
    <location>
        <begin position="1"/>
        <end position="15"/>
    </location>
</feature>
<name>A0A8T0R9W3_PANVG</name>
<evidence type="ECO:0000313" key="3">
    <source>
        <dbReference type="Proteomes" id="UP000823388"/>
    </source>
</evidence>
<dbReference type="AlphaFoldDB" id="A0A8T0R9W3"/>
<evidence type="ECO:0000313" key="2">
    <source>
        <dbReference type="EMBL" id="KAG2582264.1"/>
    </source>
</evidence>
<accession>A0A8T0R9W3</accession>
<evidence type="ECO:0000256" key="1">
    <source>
        <dbReference type="SAM" id="MobiDB-lite"/>
    </source>
</evidence>
<comment type="caution">
    <text evidence="2">The sequence shown here is derived from an EMBL/GenBank/DDBJ whole genome shotgun (WGS) entry which is preliminary data.</text>
</comment>
<sequence length="202" mass="22147">MPKLMAPPTTTTARLTRGEAGRCAQPLSLEPLKLEDGDHTGVEESPAEQRHTSSSTTTFARPPVERRHPSSSTTTSPRPPAERRHPLTVDDPFSSATGGATAPSWLALHIQAQRFKSSIDRRRPHRCGDAEVQLGDKAGASRSSPAPTRRCHHCEDTEVQPDDEAGASRSSPAFETDEAERHGRVLLMLWLRYTGSWTPTRP</sequence>
<feature type="compositionally biased region" description="Basic and acidic residues" evidence="1">
    <location>
        <begin position="117"/>
        <end position="129"/>
    </location>
</feature>
<organism evidence="2 3">
    <name type="scientific">Panicum virgatum</name>
    <name type="common">Blackwell switchgrass</name>
    <dbReference type="NCBI Taxonomy" id="38727"/>
    <lineage>
        <taxon>Eukaryota</taxon>
        <taxon>Viridiplantae</taxon>
        <taxon>Streptophyta</taxon>
        <taxon>Embryophyta</taxon>
        <taxon>Tracheophyta</taxon>
        <taxon>Spermatophyta</taxon>
        <taxon>Magnoliopsida</taxon>
        <taxon>Liliopsida</taxon>
        <taxon>Poales</taxon>
        <taxon>Poaceae</taxon>
        <taxon>PACMAD clade</taxon>
        <taxon>Panicoideae</taxon>
        <taxon>Panicodae</taxon>
        <taxon>Paniceae</taxon>
        <taxon>Panicinae</taxon>
        <taxon>Panicum</taxon>
        <taxon>Panicum sect. Hiantes</taxon>
    </lineage>
</organism>
<feature type="region of interest" description="Disordered" evidence="1">
    <location>
        <begin position="1"/>
        <end position="100"/>
    </location>
</feature>
<feature type="region of interest" description="Disordered" evidence="1">
    <location>
        <begin position="116"/>
        <end position="179"/>
    </location>
</feature>
<protein>
    <submittedName>
        <fullName evidence="2">Uncharacterized protein</fullName>
    </submittedName>
</protein>
<reference evidence="2" key="1">
    <citation type="submission" date="2020-05" db="EMBL/GenBank/DDBJ databases">
        <title>WGS assembly of Panicum virgatum.</title>
        <authorList>
            <person name="Lovell J.T."/>
            <person name="Jenkins J."/>
            <person name="Shu S."/>
            <person name="Juenger T.E."/>
            <person name="Schmutz J."/>
        </authorList>
    </citation>
    <scope>NUCLEOTIDE SEQUENCE</scope>
    <source>
        <strain evidence="2">AP13</strain>
    </source>
</reference>
<dbReference type="Proteomes" id="UP000823388">
    <property type="component" value="Chromosome 6K"/>
</dbReference>
<gene>
    <name evidence="2" type="ORF">PVAP13_6KG098535</name>
</gene>
<dbReference type="EMBL" id="CM029047">
    <property type="protein sequence ID" value="KAG2582264.1"/>
    <property type="molecule type" value="Genomic_DNA"/>
</dbReference>
<proteinExistence type="predicted"/>
<keyword evidence="3" id="KW-1185">Reference proteome</keyword>